<evidence type="ECO:0000259" key="8">
    <source>
        <dbReference type="Pfam" id="PF00696"/>
    </source>
</evidence>
<dbReference type="OrthoDB" id="9766717at2"/>
<dbReference type="InterPro" id="IPR003964">
    <property type="entry name" value="Carb_kinase"/>
</dbReference>
<keyword evidence="10" id="KW-1185">Reference proteome</keyword>
<dbReference type="SUPFAM" id="SSF53633">
    <property type="entry name" value="Carbamate kinase-like"/>
    <property type="match status" value="1"/>
</dbReference>
<evidence type="ECO:0000256" key="6">
    <source>
        <dbReference type="NCBIfam" id="TIGR00746"/>
    </source>
</evidence>
<comment type="similarity">
    <text evidence="1 7">Belongs to the carbamate kinase family.</text>
</comment>
<evidence type="ECO:0000256" key="3">
    <source>
        <dbReference type="ARBA" id="ARBA00022679"/>
    </source>
</evidence>
<evidence type="ECO:0000313" key="9">
    <source>
        <dbReference type="EMBL" id="ASP28448.1"/>
    </source>
</evidence>
<dbReference type="InterPro" id="IPR036393">
    <property type="entry name" value="AceGlu_kinase-like_sf"/>
</dbReference>
<protein>
    <recommendedName>
        <fullName evidence="2 6">Carbamate kinase</fullName>
    </recommendedName>
</protein>
<dbReference type="EMBL" id="CP022535">
    <property type="protein sequence ID" value="ASP28448.1"/>
    <property type="molecule type" value="Genomic_DNA"/>
</dbReference>
<accession>A0A222EPI8</accession>
<keyword evidence="4 7" id="KW-0418">Kinase</keyword>
<feature type="domain" description="Aspartate/glutamate/uridylate kinase" evidence="8">
    <location>
        <begin position="2"/>
        <end position="288"/>
    </location>
</feature>
<sequence length="307" mass="33441">MKRIVVALGGNALGNTPEEQEEIVKKTAISMVDIIEQGYELVIAHGNGPQVGMINNAFEEAHKINNNIPIMPFPECGAMSQSYIGFHLQNAIKNELNKRNINKNIVTIVTQVEVDKNDNAFLNPTKPIGPFYTELEATKLSKENGFIIKEDSGRGWRRVIASPTPINIIEKDVVKELIELNNIIITVGGGGIPVINFENKLKKVSAVIDKDFASAKLALDIDADCLLILTAVPQVAINFGKSNQKNLSSMMISQAEKYIEEGQFAPGSMLPKVKAAINFAKNNKISIIADLNNVLGALNGDSGTKIY</sequence>
<dbReference type="PIRSF" id="PIRSF000723">
    <property type="entry name" value="Carbamate_kin"/>
    <property type="match status" value="1"/>
</dbReference>
<dbReference type="GO" id="GO:0008804">
    <property type="term" value="F:carbamate kinase activity"/>
    <property type="evidence" value="ECO:0007669"/>
    <property type="project" value="UniProtKB-UniRule"/>
</dbReference>
<dbReference type="PRINTS" id="PR01469">
    <property type="entry name" value="CARBMTKINASE"/>
</dbReference>
<evidence type="ECO:0000256" key="2">
    <source>
        <dbReference type="ARBA" id="ARBA00013070"/>
    </source>
</evidence>
<dbReference type="Gene3D" id="3.40.1160.10">
    <property type="entry name" value="Acetylglutamate kinase-like"/>
    <property type="match status" value="1"/>
</dbReference>
<dbReference type="FunFam" id="3.40.1160.10:FF:000007">
    <property type="entry name" value="Carbamate kinase"/>
    <property type="match status" value="1"/>
</dbReference>
<dbReference type="PANTHER" id="PTHR30409">
    <property type="entry name" value="CARBAMATE KINASE"/>
    <property type="match status" value="1"/>
</dbReference>
<dbReference type="NCBIfam" id="TIGR00746">
    <property type="entry name" value="arcC"/>
    <property type="match status" value="1"/>
</dbReference>
<evidence type="ECO:0000256" key="4">
    <source>
        <dbReference type="ARBA" id="ARBA00022777"/>
    </source>
</evidence>
<dbReference type="NCBIfam" id="NF009007">
    <property type="entry name" value="PRK12352.1"/>
    <property type="match status" value="1"/>
</dbReference>
<dbReference type="KEGG" id="scou:SCORR_v1c06760"/>
<organism evidence="9 10">
    <name type="scientific">Spiroplasma corruscae</name>
    <dbReference type="NCBI Taxonomy" id="216934"/>
    <lineage>
        <taxon>Bacteria</taxon>
        <taxon>Bacillati</taxon>
        <taxon>Mycoplasmatota</taxon>
        <taxon>Mollicutes</taxon>
        <taxon>Entomoplasmatales</taxon>
        <taxon>Spiroplasmataceae</taxon>
        <taxon>Spiroplasma</taxon>
    </lineage>
</organism>
<dbReference type="Pfam" id="PF00696">
    <property type="entry name" value="AA_kinase"/>
    <property type="match status" value="1"/>
</dbReference>
<gene>
    <name evidence="9" type="primary">arcC</name>
    <name evidence="9" type="ORF">SCORR_v1c06760</name>
</gene>
<dbReference type="Proteomes" id="UP000203229">
    <property type="component" value="Chromosome"/>
</dbReference>
<evidence type="ECO:0000256" key="1">
    <source>
        <dbReference type="ARBA" id="ARBA00011066"/>
    </source>
</evidence>
<evidence type="ECO:0000256" key="7">
    <source>
        <dbReference type="PIRNR" id="PIRNR000723"/>
    </source>
</evidence>
<dbReference type="GO" id="GO:0019546">
    <property type="term" value="P:L-arginine deiminase pathway"/>
    <property type="evidence" value="ECO:0007669"/>
    <property type="project" value="TreeGrafter"/>
</dbReference>
<evidence type="ECO:0000256" key="5">
    <source>
        <dbReference type="ARBA" id="ARBA00048467"/>
    </source>
</evidence>
<dbReference type="PANTHER" id="PTHR30409:SF1">
    <property type="entry name" value="CARBAMATE KINASE-RELATED"/>
    <property type="match status" value="1"/>
</dbReference>
<dbReference type="InterPro" id="IPR001048">
    <property type="entry name" value="Asp/Glu/Uridylate_kinase"/>
</dbReference>
<dbReference type="CDD" id="cd04235">
    <property type="entry name" value="AAK_CK"/>
    <property type="match status" value="1"/>
</dbReference>
<dbReference type="GO" id="GO:0005829">
    <property type="term" value="C:cytosol"/>
    <property type="evidence" value="ECO:0007669"/>
    <property type="project" value="TreeGrafter"/>
</dbReference>
<reference evidence="9 10" key="1">
    <citation type="submission" date="2017-07" db="EMBL/GenBank/DDBJ databases">
        <title>Complete genome sequence of Spiroplasma corruscae EC-1 (DSM 19793).</title>
        <authorList>
            <person name="Tsai Y.-M."/>
            <person name="Lo W.-S."/>
            <person name="Kuo C.-H."/>
        </authorList>
    </citation>
    <scope>NUCLEOTIDE SEQUENCE [LARGE SCALE GENOMIC DNA]</scope>
    <source>
        <strain evidence="9 10">EC-1</strain>
    </source>
</reference>
<evidence type="ECO:0000313" key="10">
    <source>
        <dbReference type="Proteomes" id="UP000203229"/>
    </source>
</evidence>
<name>A0A222EPI8_9MOLU</name>
<dbReference type="RefSeq" id="WP_094049195.1">
    <property type="nucleotide sequence ID" value="NZ_CP022535.1"/>
</dbReference>
<proteinExistence type="inferred from homology"/>
<keyword evidence="3 7" id="KW-0808">Transferase</keyword>
<comment type="catalytic activity">
    <reaction evidence="5">
        <text>hydrogencarbonate + NH4(+) + ATP = carbamoyl phosphate + ADP + H2O + H(+)</text>
        <dbReference type="Rhea" id="RHEA:10152"/>
        <dbReference type="ChEBI" id="CHEBI:15377"/>
        <dbReference type="ChEBI" id="CHEBI:15378"/>
        <dbReference type="ChEBI" id="CHEBI:17544"/>
        <dbReference type="ChEBI" id="CHEBI:28938"/>
        <dbReference type="ChEBI" id="CHEBI:30616"/>
        <dbReference type="ChEBI" id="CHEBI:58228"/>
        <dbReference type="ChEBI" id="CHEBI:456216"/>
        <dbReference type="EC" id="2.7.2.2"/>
    </reaction>
</comment>
<dbReference type="AlphaFoldDB" id="A0A222EPI8"/>